<gene>
    <name evidence="1" type="ORF">WT27_14800</name>
</gene>
<organism evidence="1 2">
    <name type="scientific">Burkholderia territorii</name>
    <dbReference type="NCBI Taxonomy" id="1503055"/>
    <lineage>
        <taxon>Bacteria</taxon>
        <taxon>Pseudomonadati</taxon>
        <taxon>Pseudomonadota</taxon>
        <taxon>Betaproteobacteria</taxon>
        <taxon>Burkholderiales</taxon>
        <taxon>Burkholderiaceae</taxon>
        <taxon>Burkholderia</taxon>
        <taxon>Burkholderia cepacia complex</taxon>
    </lineage>
</organism>
<evidence type="ECO:0000313" key="1">
    <source>
        <dbReference type="EMBL" id="KVV39190.1"/>
    </source>
</evidence>
<comment type="caution">
    <text evidence="1">The sequence shown here is derived from an EMBL/GenBank/DDBJ whole genome shotgun (WGS) entry which is preliminary data.</text>
</comment>
<evidence type="ECO:0000313" key="2">
    <source>
        <dbReference type="Proteomes" id="UP000062317"/>
    </source>
</evidence>
<sequence>MLCRISIVGVHDDSQHDFVTERRICMSNYCLHSCWLRQFIGDTSDGRCDEMRELFFEQRVRARQKLMRSLQTLGHHAQSFSLALGVAGVPSII</sequence>
<protein>
    <submittedName>
        <fullName evidence="1">Uncharacterized protein</fullName>
    </submittedName>
</protein>
<dbReference type="Proteomes" id="UP000062317">
    <property type="component" value="Unassembled WGS sequence"/>
</dbReference>
<keyword evidence="2" id="KW-1185">Reference proteome</keyword>
<proteinExistence type="predicted"/>
<accession>A0A105V0M5</accession>
<reference evidence="1 2" key="1">
    <citation type="submission" date="2015-11" db="EMBL/GenBank/DDBJ databases">
        <title>Expanding the genomic diversity of Burkholderia species for the development of highly accurate diagnostics.</title>
        <authorList>
            <person name="Sahl J."/>
            <person name="Keim P."/>
            <person name="Wagner D."/>
        </authorList>
    </citation>
    <scope>NUCLEOTIDE SEQUENCE [LARGE SCALE GENOMIC DNA]</scope>
    <source>
        <strain evidence="1 2">MSMB1301WGS</strain>
    </source>
</reference>
<dbReference type="EMBL" id="LPEQ01000128">
    <property type="protein sequence ID" value="KVV39190.1"/>
    <property type="molecule type" value="Genomic_DNA"/>
</dbReference>
<dbReference type="AlphaFoldDB" id="A0A105V0M5"/>
<name>A0A105V0M5_9BURK</name>